<protein>
    <submittedName>
        <fullName evidence="1">Uncharacterized protein</fullName>
    </submittedName>
</protein>
<dbReference type="EMBL" id="KQ971308">
    <property type="protein sequence ID" value="EEZ99169.1"/>
    <property type="molecule type" value="Genomic_DNA"/>
</dbReference>
<evidence type="ECO:0000313" key="2">
    <source>
        <dbReference type="Proteomes" id="UP000007266"/>
    </source>
</evidence>
<reference evidence="1 2" key="2">
    <citation type="journal article" date="2010" name="Nucleic Acids Res.">
        <title>BeetleBase in 2010: revisions to provide comprehensive genomic information for Tribolium castaneum.</title>
        <authorList>
            <person name="Kim H.S."/>
            <person name="Murphy T."/>
            <person name="Xia J."/>
            <person name="Caragea D."/>
            <person name="Park Y."/>
            <person name="Beeman R.W."/>
            <person name="Lorenzen M.D."/>
            <person name="Butcher S."/>
            <person name="Manak J.R."/>
            <person name="Brown S.J."/>
        </authorList>
    </citation>
    <scope>GENOME REANNOTATION</scope>
    <source>
        <strain evidence="1 2">Georgia GA2</strain>
    </source>
</reference>
<dbReference type="HOGENOM" id="CLU_2323361_0_0_1"/>
<accession>D6WBI7</accession>
<organism evidence="1 2">
    <name type="scientific">Tribolium castaneum</name>
    <name type="common">Red flour beetle</name>
    <dbReference type="NCBI Taxonomy" id="7070"/>
    <lineage>
        <taxon>Eukaryota</taxon>
        <taxon>Metazoa</taxon>
        <taxon>Ecdysozoa</taxon>
        <taxon>Arthropoda</taxon>
        <taxon>Hexapoda</taxon>
        <taxon>Insecta</taxon>
        <taxon>Pterygota</taxon>
        <taxon>Neoptera</taxon>
        <taxon>Endopterygota</taxon>
        <taxon>Coleoptera</taxon>
        <taxon>Polyphaga</taxon>
        <taxon>Cucujiformia</taxon>
        <taxon>Tenebrionidae</taxon>
        <taxon>Tenebrionidae incertae sedis</taxon>
        <taxon>Tribolium</taxon>
    </lineage>
</organism>
<dbReference type="Proteomes" id="UP000007266">
    <property type="component" value="Linkage group 2"/>
</dbReference>
<evidence type="ECO:0000313" key="1">
    <source>
        <dbReference type="EMBL" id="EEZ99169.1"/>
    </source>
</evidence>
<sequence>MGDKVGSIPGERPLLGQGVFLYYGDAPSPIVVSPGLTGHLPAMAVASNSYNPLGRKTAKAASELRIFIEVFVLVGRPVKASLPIPSAETFPTPRLVQCR</sequence>
<dbReference type="AlphaFoldDB" id="D6WBI7"/>
<proteinExistence type="predicted"/>
<reference evidence="1 2" key="1">
    <citation type="journal article" date="2008" name="Nature">
        <title>The genome of the model beetle and pest Tribolium castaneum.</title>
        <authorList>
            <consortium name="Tribolium Genome Sequencing Consortium"/>
            <person name="Richards S."/>
            <person name="Gibbs R.A."/>
            <person name="Weinstock G.M."/>
            <person name="Brown S.J."/>
            <person name="Denell R."/>
            <person name="Beeman R.W."/>
            <person name="Gibbs R."/>
            <person name="Beeman R.W."/>
            <person name="Brown S.J."/>
            <person name="Bucher G."/>
            <person name="Friedrich M."/>
            <person name="Grimmelikhuijzen C.J."/>
            <person name="Klingler M."/>
            <person name="Lorenzen M."/>
            <person name="Richards S."/>
            <person name="Roth S."/>
            <person name="Schroder R."/>
            <person name="Tautz D."/>
            <person name="Zdobnov E.M."/>
            <person name="Muzny D."/>
            <person name="Gibbs R.A."/>
            <person name="Weinstock G.M."/>
            <person name="Attaway T."/>
            <person name="Bell S."/>
            <person name="Buhay C.J."/>
            <person name="Chandrabose M.N."/>
            <person name="Chavez D."/>
            <person name="Clerk-Blankenburg K.P."/>
            <person name="Cree A."/>
            <person name="Dao M."/>
            <person name="Davis C."/>
            <person name="Chacko J."/>
            <person name="Dinh H."/>
            <person name="Dugan-Rocha S."/>
            <person name="Fowler G."/>
            <person name="Garner T.T."/>
            <person name="Garnes J."/>
            <person name="Gnirke A."/>
            <person name="Hawes A."/>
            <person name="Hernandez J."/>
            <person name="Hines S."/>
            <person name="Holder M."/>
            <person name="Hume J."/>
            <person name="Jhangiani S.N."/>
            <person name="Joshi V."/>
            <person name="Khan Z.M."/>
            <person name="Jackson L."/>
            <person name="Kovar C."/>
            <person name="Kowis A."/>
            <person name="Lee S."/>
            <person name="Lewis L.R."/>
            <person name="Margolis J."/>
            <person name="Morgan M."/>
            <person name="Nazareth L.V."/>
            <person name="Nguyen N."/>
            <person name="Okwuonu G."/>
            <person name="Parker D."/>
            <person name="Richards S."/>
            <person name="Ruiz S.J."/>
            <person name="Santibanez J."/>
            <person name="Savard J."/>
            <person name="Scherer S.E."/>
            <person name="Schneider B."/>
            <person name="Sodergren E."/>
            <person name="Tautz D."/>
            <person name="Vattahil S."/>
            <person name="Villasana D."/>
            <person name="White C.S."/>
            <person name="Wright R."/>
            <person name="Park Y."/>
            <person name="Beeman R.W."/>
            <person name="Lord J."/>
            <person name="Oppert B."/>
            <person name="Lorenzen M."/>
            <person name="Brown S."/>
            <person name="Wang L."/>
            <person name="Savard J."/>
            <person name="Tautz D."/>
            <person name="Richards S."/>
            <person name="Weinstock G."/>
            <person name="Gibbs R.A."/>
            <person name="Liu Y."/>
            <person name="Worley K."/>
            <person name="Weinstock G."/>
            <person name="Elsik C.G."/>
            <person name="Reese J.T."/>
            <person name="Elhaik E."/>
            <person name="Landan G."/>
            <person name="Graur D."/>
            <person name="Arensburger P."/>
            <person name="Atkinson P."/>
            <person name="Beeman R.W."/>
            <person name="Beidler J."/>
            <person name="Brown S.J."/>
            <person name="Demuth J.P."/>
            <person name="Drury D.W."/>
            <person name="Du Y.Z."/>
            <person name="Fujiwara H."/>
            <person name="Lorenzen M."/>
            <person name="Maselli V."/>
            <person name="Osanai M."/>
            <person name="Park Y."/>
            <person name="Robertson H.M."/>
            <person name="Tu Z."/>
            <person name="Wang J.J."/>
            <person name="Wang S."/>
            <person name="Richards S."/>
            <person name="Song H."/>
            <person name="Zhang L."/>
            <person name="Sodergren E."/>
            <person name="Werner D."/>
            <person name="Stanke M."/>
            <person name="Morgenstern B."/>
            <person name="Solovyev V."/>
            <person name="Kosarev P."/>
            <person name="Brown G."/>
            <person name="Chen H.C."/>
            <person name="Ermolaeva O."/>
            <person name="Hlavina W."/>
            <person name="Kapustin Y."/>
            <person name="Kiryutin B."/>
            <person name="Kitts P."/>
            <person name="Maglott D."/>
            <person name="Pruitt K."/>
            <person name="Sapojnikov V."/>
            <person name="Souvorov A."/>
            <person name="Mackey A.J."/>
            <person name="Waterhouse R.M."/>
            <person name="Wyder S."/>
            <person name="Zdobnov E.M."/>
            <person name="Zdobnov E.M."/>
            <person name="Wyder S."/>
            <person name="Kriventseva E.V."/>
            <person name="Kadowaki T."/>
            <person name="Bork P."/>
            <person name="Aranda M."/>
            <person name="Bao R."/>
            <person name="Beermann A."/>
            <person name="Berns N."/>
            <person name="Bolognesi R."/>
            <person name="Bonneton F."/>
            <person name="Bopp D."/>
            <person name="Brown S.J."/>
            <person name="Bucher G."/>
            <person name="Butts T."/>
            <person name="Chaumot A."/>
            <person name="Denell R.E."/>
            <person name="Ferrier D.E."/>
            <person name="Friedrich M."/>
            <person name="Gordon C.M."/>
            <person name="Jindra M."/>
            <person name="Klingler M."/>
            <person name="Lan Q."/>
            <person name="Lattorff H.M."/>
            <person name="Laudet V."/>
            <person name="von Levetsow C."/>
            <person name="Liu Z."/>
            <person name="Lutz R."/>
            <person name="Lynch J.A."/>
            <person name="da Fonseca R.N."/>
            <person name="Posnien N."/>
            <person name="Reuter R."/>
            <person name="Roth S."/>
            <person name="Savard J."/>
            <person name="Schinko J.B."/>
            <person name="Schmitt C."/>
            <person name="Schoppmeier M."/>
            <person name="Schroder R."/>
            <person name="Shippy T.D."/>
            <person name="Simonnet F."/>
            <person name="Marques-Souza H."/>
            <person name="Tautz D."/>
            <person name="Tomoyasu Y."/>
            <person name="Trauner J."/>
            <person name="Van der Zee M."/>
            <person name="Vervoort M."/>
            <person name="Wittkopp N."/>
            <person name="Wimmer E.A."/>
            <person name="Yang X."/>
            <person name="Jones A.K."/>
            <person name="Sattelle D.B."/>
            <person name="Ebert P.R."/>
            <person name="Nelson D."/>
            <person name="Scott J.G."/>
            <person name="Beeman R.W."/>
            <person name="Muthukrishnan S."/>
            <person name="Kramer K.J."/>
            <person name="Arakane Y."/>
            <person name="Beeman R.W."/>
            <person name="Zhu Q."/>
            <person name="Hogenkamp D."/>
            <person name="Dixit R."/>
            <person name="Oppert B."/>
            <person name="Jiang H."/>
            <person name="Zou Z."/>
            <person name="Marshall J."/>
            <person name="Elpidina E."/>
            <person name="Vinokurov K."/>
            <person name="Oppert C."/>
            <person name="Zou Z."/>
            <person name="Evans J."/>
            <person name="Lu Z."/>
            <person name="Zhao P."/>
            <person name="Sumathipala N."/>
            <person name="Altincicek B."/>
            <person name="Vilcinskas A."/>
            <person name="Williams M."/>
            <person name="Hultmark D."/>
            <person name="Hetru C."/>
            <person name="Jiang H."/>
            <person name="Grimmelikhuijzen C.J."/>
            <person name="Hauser F."/>
            <person name="Cazzamali G."/>
            <person name="Williamson M."/>
            <person name="Park Y."/>
            <person name="Li B."/>
            <person name="Tanaka Y."/>
            <person name="Predel R."/>
            <person name="Neupert S."/>
            <person name="Schachtner J."/>
            <person name="Verleyen P."/>
            <person name="Raible F."/>
            <person name="Bork P."/>
            <person name="Friedrich M."/>
            <person name="Walden K.K."/>
            <person name="Robertson H.M."/>
            <person name="Angeli S."/>
            <person name="Foret S."/>
            <person name="Bucher G."/>
            <person name="Schuetz S."/>
            <person name="Maleszka R."/>
            <person name="Wimmer E.A."/>
            <person name="Beeman R.W."/>
            <person name="Lorenzen M."/>
            <person name="Tomoyasu Y."/>
            <person name="Miller S.C."/>
            <person name="Grossmann D."/>
            <person name="Bucher G."/>
        </authorList>
    </citation>
    <scope>NUCLEOTIDE SEQUENCE [LARGE SCALE GENOMIC DNA]</scope>
    <source>
        <strain evidence="1 2">Georgia GA2</strain>
    </source>
</reference>
<gene>
    <name evidence="1" type="primary">GLEAN_16168</name>
    <name evidence="1" type="ORF">TcasGA2_TC016168</name>
</gene>
<name>D6WBI7_TRICA</name>
<keyword evidence="2" id="KW-1185">Reference proteome</keyword>